<keyword evidence="2 6" id="KW-0456">Lyase</keyword>
<dbReference type="FunFam" id="3.40.1350.10:FF:000006">
    <property type="entry name" value="tRNA-splicing endonuclease"/>
    <property type="match status" value="1"/>
</dbReference>
<proteinExistence type="predicted"/>
<protein>
    <submittedName>
        <fullName evidence="6">tRNA-intron lyase</fullName>
        <ecNumber evidence="6">4.6.1.16</ecNumber>
    </submittedName>
</protein>
<evidence type="ECO:0000313" key="6">
    <source>
        <dbReference type="EMBL" id="HFK20238.1"/>
    </source>
</evidence>
<dbReference type="CDD" id="cd22363">
    <property type="entry name" value="tRNA-intron_lyase_C"/>
    <property type="match status" value="1"/>
</dbReference>
<evidence type="ECO:0000256" key="3">
    <source>
        <dbReference type="ARBA" id="ARBA00024798"/>
    </source>
</evidence>
<dbReference type="GO" id="GO:0005737">
    <property type="term" value="C:cytoplasm"/>
    <property type="evidence" value="ECO:0007669"/>
    <property type="project" value="TreeGrafter"/>
</dbReference>
<dbReference type="InterPro" id="IPR006677">
    <property type="entry name" value="tRNA_intron_Endonuc_cat-like"/>
</dbReference>
<reference evidence="6" key="1">
    <citation type="journal article" date="2020" name="mSystems">
        <title>Genome- and Community-Level Interaction Insights into Carbon Utilization and Element Cycling Functions of Hydrothermarchaeota in Hydrothermal Sediment.</title>
        <authorList>
            <person name="Zhou Z."/>
            <person name="Liu Y."/>
            <person name="Xu W."/>
            <person name="Pan J."/>
            <person name="Luo Z.H."/>
            <person name="Li M."/>
        </authorList>
    </citation>
    <scope>NUCLEOTIDE SEQUENCE [LARGE SCALE GENOMIC DNA]</scope>
    <source>
        <strain evidence="6">SpSt-468</strain>
    </source>
</reference>
<comment type="caution">
    <text evidence="6">The sequence shown here is derived from an EMBL/GenBank/DDBJ whole genome shotgun (WGS) entry which is preliminary data.</text>
</comment>
<organism evidence="6">
    <name type="scientific">Candidatus Methanomethylicus mesodigestus</name>
    <dbReference type="NCBI Taxonomy" id="1867258"/>
    <lineage>
        <taxon>Archaea</taxon>
        <taxon>Thermoproteota</taxon>
        <taxon>Methanosuratincolia</taxon>
        <taxon>Candidatus Methanomethylicales</taxon>
        <taxon>Candidatus Methanomethylicaceae</taxon>
        <taxon>Candidatus Methanomethylicus</taxon>
    </lineage>
</organism>
<dbReference type="PANTHER" id="PTHR21227:SF0">
    <property type="entry name" value="TRNA-SPLICING ENDONUCLEASE SUBUNIT SEN2"/>
    <property type="match status" value="1"/>
</dbReference>
<dbReference type="PANTHER" id="PTHR21227">
    <property type="entry name" value="TRNA-SPLICING ENDONUCLEASE SUBUNIT SEN2"/>
    <property type="match status" value="1"/>
</dbReference>
<dbReference type="InterPro" id="IPR006678">
    <property type="entry name" value="tRNA_intron_Endonuc_N"/>
</dbReference>
<dbReference type="PIRSF" id="PIRSF005285">
    <property type="entry name" value="tRNA_splic_archaea"/>
    <property type="match status" value="1"/>
</dbReference>
<feature type="domain" description="tRNA intron endonuclease N-terminal" evidence="5">
    <location>
        <begin position="6"/>
        <end position="81"/>
    </location>
</feature>
<dbReference type="EMBL" id="DSTX01000002">
    <property type="protein sequence ID" value="HFK20238.1"/>
    <property type="molecule type" value="Genomic_DNA"/>
</dbReference>
<keyword evidence="1" id="KW-0819">tRNA processing</keyword>
<comment type="function">
    <text evidence="3">Endonuclease that removes tRNA introns. Cleaves pre-tRNA at the 5'- and 3'-splice sites to release the intron. The products are an intron and two tRNA half-molecules bearing 2',3' cyclic phosphate and 5'-OH termini. Recognizes a pseudosymmetric substrate in which 2 bulged loops of 3 bases are separated by a stem of 4 bp.</text>
</comment>
<dbReference type="GO" id="GO:0000213">
    <property type="term" value="F:tRNA-intron lyase activity"/>
    <property type="evidence" value="ECO:0007669"/>
    <property type="project" value="UniProtKB-EC"/>
</dbReference>
<dbReference type="Pfam" id="PF02778">
    <property type="entry name" value="tRNA_int_endo_N"/>
    <property type="match status" value="1"/>
</dbReference>
<accession>A0A7C3J4U4</accession>
<name>A0A7C3J4U4_9CREN</name>
<dbReference type="InterPro" id="IPR036740">
    <property type="entry name" value="tRNA_intron_Endonuc_N_sf"/>
</dbReference>
<dbReference type="InterPro" id="IPR016442">
    <property type="entry name" value="tRNA_splic_arch_short"/>
</dbReference>
<dbReference type="InterPro" id="IPR006676">
    <property type="entry name" value="tRNA_splic"/>
</dbReference>
<dbReference type="Gene3D" id="3.40.1350.10">
    <property type="match status" value="1"/>
</dbReference>
<evidence type="ECO:0000259" key="5">
    <source>
        <dbReference type="Pfam" id="PF02778"/>
    </source>
</evidence>
<dbReference type="EC" id="4.6.1.16" evidence="6"/>
<dbReference type="SUPFAM" id="SSF53032">
    <property type="entry name" value="tRNA-intron endonuclease catalytic domain-like"/>
    <property type="match status" value="1"/>
</dbReference>
<dbReference type="Gene3D" id="3.40.1170.20">
    <property type="entry name" value="tRNA intron endonuclease, N-terminal domain"/>
    <property type="match status" value="1"/>
</dbReference>
<dbReference type="AlphaFoldDB" id="A0A7C3J4U4"/>
<dbReference type="InterPro" id="IPR036167">
    <property type="entry name" value="tRNA_intron_Endo_cat-like_sf"/>
</dbReference>
<dbReference type="NCBIfam" id="TIGR00324">
    <property type="entry name" value="endA"/>
    <property type="match status" value="1"/>
</dbReference>
<dbReference type="GO" id="GO:0003676">
    <property type="term" value="F:nucleic acid binding"/>
    <property type="evidence" value="ECO:0007669"/>
    <property type="project" value="InterPro"/>
</dbReference>
<evidence type="ECO:0000256" key="1">
    <source>
        <dbReference type="ARBA" id="ARBA00022694"/>
    </source>
</evidence>
<dbReference type="SUPFAM" id="SSF55267">
    <property type="entry name" value="tRNA-intron endonuclease N-terminal domain-like"/>
    <property type="match status" value="1"/>
</dbReference>
<evidence type="ECO:0000256" key="2">
    <source>
        <dbReference type="ARBA" id="ARBA00023239"/>
    </source>
</evidence>
<dbReference type="InterPro" id="IPR011856">
    <property type="entry name" value="tRNA_endonuc-like_dom_sf"/>
</dbReference>
<gene>
    <name evidence="6" type="primary">endA</name>
    <name evidence="6" type="ORF">ENS19_03055</name>
</gene>
<dbReference type="Pfam" id="PF01974">
    <property type="entry name" value="tRNA_int_endo"/>
    <property type="match status" value="1"/>
</dbReference>
<dbReference type="GO" id="GO:0006388">
    <property type="term" value="P:tRNA splicing, via endonucleolytic cleavage and ligation"/>
    <property type="evidence" value="ECO:0007669"/>
    <property type="project" value="InterPro"/>
</dbReference>
<feature type="domain" description="tRNA intron endonuclease catalytic" evidence="4">
    <location>
        <begin position="92"/>
        <end position="173"/>
    </location>
</feature>
<sequence length="185" mass="21244">MEQILIEAVLVGSRVLVLSKQKGATLYQSGFYGKPVNVHKPKDSSEIDAYLELSLFEALYLLDLGRLKIKQDSNELDRAAFLEVARESFRLFNELYLVYKDLRGKGYIVRPAMKFGADFAVYQYGPGIDHAPFIIHVLPNSAEVDPIEIVRAGRLSHTVRKKFVLATFDESEKKVIYYMFMWWKA</sequence>
<evidence type="ECO:0000259" key="4">
    <source>
        <dbReference type="Pfam" id="PF01974"/>
    </source>
</evidence>